<reference evidence="1 2" key="1">
    <citation type="submission" date="2018-07" db="EMBL/GenBank/DDBJ databases">
        <title>Rhodosalinus sp. strain E84T genomic sequence and assembly.</title>
        <authorList>
            <person name="Liu Z.-W."/>
            <person name="Lu D.-C."/>
        </authorList>
    </citation>
    <scope>NUCLEOTIDE SEQUENCE [LARGE SCALE GENOMIC DNA]</scope>
    <source>
        <strain evidence="1 2">E84</strain>
    </source>
</reference>
<dbReference type="OrthoDB" id="6660115at2"/>
<keyword evidence="2" id="KW-1185">Reference proteome</keyword>
<comment type="caution">
    <text evidence="1">The sequence shown here is derived from an EMBL/GenBank/DDBJ whole genome shotgun (WGS) entry which is preliminary data.</text>
</comment>
<organism evidence="1 2">
    <name type="scientific">Rhodosalinus halophilus</name>
    <dbReference type="NCBI Taxonomy" id="2259333"/>
    <lineage>
        <taxon>Bacteria</taxon>
        <taxon>Pseudomonadati</taxon>
        <taxon>Pseudomonadota</taxon>
        <taxon>Alphaproteobacteria</taxon>
        <taxon>Rhodobacterales</taxon>
        <taxon>Paracoccaceae</taxon>
        <taxon>Rhodosalinus</taxon>
    </lineage>
</organism>
<proteinExistence type="predicted"/>
<accession>A0A365UES4</accession>
<evidence type="ECO:0008006" key="3">
    <source>
        <dbReference type="Google" id="ProtNLM"/>
    </source>
</evidence>
<dbReference type="AlphaFoldDB" id="A0A365UES4"/>
<evidence type="ECO:0000313" key="2">
    <source>
        <dbReference type="Proteomes" id="UP000253370"/>
    </source>
</evidence>
<evidence type="ECO:0000313" key="1">
    <source>
        <dbReference type="EMBL" id="RBI87214.1"/>
    </source>
</evidence>
<dbReference type="RefSeq" id="WP_113288062.1">
    <property type="nucleotide sequence ID" value="NZ_QNTQ01000002.1"/>
</dbReference>
<protein>
    <recommendedName>
        <fullName evidence="3">Lycopene cyclase domain-containing protein</fullName>
    </recommendedName>
</protein>
<dbReference type="Proteomes" id="UP000253370">
    <property type="component" value="Unassembled WGS sequence"/>
</dbReference>
<gene>
    <name evidence="1" type="ORF">DRV85_03575</name>
</gene>
<name>A0A365UES4_9RHOB</name>
<dbReference type="EMBL" id="QNTQ01000002">
    <property type="protein sequence ID" value="RBI87214.1"/>
    <property type="molecule type" value="Genomic_DNA"/>
</dbReference>
<sequence>MHFGLAAFLLLALALRRRRHGLRLAWLGVFALQGANEVMDAVDWIGWTGAVHWADAAGDYALTLLWPTILVLVVPRLFPGPRAPRQQ</sequence>